<keyword evidence="2" id="KW-0808">Transferase</keyword>
<proteinExistence type="predicted"/>
<reference evidence="3 4" key="1">
    <citation type="submission" date="2024-08" db="EMBL/GenBank/DDBJ databases">
        <title>Whole-genome sequencing of halo(alkali)philic microorganisms from hypersaline lakes.</title>
        <authorList>
            <person name="Sorokin D.Y."/>
            <person name="Merkel A.Y."/>
            <person name="Messina E."/>
            <person name="Yakimov M."/>
        </authorList>
    </citation>
    <scope>NUCLEOTIDE SEQUENCE [LARGE SCALE GENOMIC DNA]</scope>
    <source>
        <strain evidence="3 4">AB-hyl4</strain>
    </source>
</reference>
<dbReference type="NCBIfam" id="TIGR00696">
    <property type="entry name" value="wecG_tagA_cpsF"/>
    <property type="match status" value="1"/>
</dbReference>
<organism evidence="3 4">
    <name type="scientific">Natronomicrosphaera hydrolytica</name>
    <dbReference type="NCBI Taxonomy" id="3242702"/>
    <lineage>
        <taxon>Bacteria</taxon>
        <taxon>Pseudomonadati</taxon>
        <taxon>Planctomycetota</taxon>
        <taxon>Phycisphaerae</taxon>
        <taxon>Phycisphaerales</taxon>
        <taxon>Phycisphaeraceae</taxon>
        <taxon>Natronomicrosphaera</taxon>
    </lineage>
</organism>
<dbReference type="EMBL" id="JBGUBD010000004">
    <property type="protein sequence ID" value="MFA9478263.1"/>
    <property type="molecule type" value="Genomic_DNA"/>
</dbReference>
<dbReference type="RefSeq" id="WP_425345186.1">
    <property type="nucleotide sequence ID" value="NZ_JBGUBD010000004.1"/>
</dbReference>
<gene>
    <name evidence="3" type="ORF">ACERK3_08135</name>
</gene>
<name>A0ABV4U5Q5_9BACT</name>
<dbReference type="Proteomes" id="UP001575105">
    <property type="component" value="Unassembled WGS sequence"/>
</dbReference>
<dbReference type="Pfam" id="PF03808">
    <property type="entry name" value="Glyco_tran_WecG"/>
    <property type="match status" value="1"/>
</dbReference>
<accession>A0ABV4U5Q5</accession>
<evidence type="ECO:0000313" key="4">
    <source>
        <dbReference type="Proteomes" id="UP001575105"/>
    </source>
</evidence>
<dbReference type="PANTHER" id="PTHR34136">
    <property type="match status" value="1"/>
</dbReference>
<evidence type="ECO:0000313" key="3">
    <source>
        <dbReference type="EMBL" id="MFA9478263.1"/>
    </source>
</evidence>
<protein>
    <submittedName>
        <fullName evidence="3">WecB/TagA/CpsF family glycosyltransferase</fullName>
    </submittedName>
</protein>
<dbReference type="InterPro" id="IPR004629">
    <property type="entry name" value="WecG_TagA_CpsF"/>
</dbReference>
<evidence type="ECO:0000256" key="1">
    <source>
        <dbReference type="ARBA" id="ARBA00022676"/>
    </source>
</evidence>
<keyword evidence="1" id="KW-0328">Glycosyltransferase</keyword>
<comment type="caution">
    <text evidence="3">The sequence shown here is derived from an EMBL/GenBank/DDBJ whole genome shotgun (WGS) entry which is preliminary data.</text>
</comment>
<sequence>MTDVGYETAVGASPAVASPEHVADARWPERYDLFGVHVSATCYDDVVDCVIDAARSGRPATVDFMAVHGLVSAIRDPAQRDRLNCFDIIAPDGQPVRWALNRFHRAGLTDRVYGPEAMRRLVHAAAEQGIGIYLYGSSQAVIERLRANLQHDCPTLTIAGAEPSLFRPLTDEESEALVQRINTSGAGLVFVGLGCPRQEVFAFEHRERIKAVQLCVGAAFDFHAGTKPMAPAWMQRRGLEWLYRMLTEPGRLWQRYLITNAIFSFLYLRRLLLN</sequence>
<dbReference type="PANTHER" id="PTHR34136:SF1">
    <property type="entry name" value="UDP-N-ACETYL-D-MANNOSAMINURONIC ACID TRANSFERASE"/>
    <property type="match status" value="1"/>
</dbReference>
<dbReference type="CDD" id="cd06533">
    <property type="entry name" value="Glyco_transf_WecG_TagA"/>
    <property type="match status" value="1"/>
</dbReference>
<evidence type="ECO:0000256" key="2">
    <source>
        <dbReference type="ARBA" id="ARBA00022679"/>
    </source>
</evidence>
<keyword evidence="4" id="KW-1185">Reference proteome</keyword>